<evidence type="ECO:0000259" key="13">
    <source>
        <dbReference type="Pfam" id="PF00675"/>
    </source>
</evidence>
<keyword evidence="4" id="KW-0999">Mitochondrion inner membrane</keyword>
<dbReference type="Pfam" id="PF05193">
    <property type="entry name" value="Peptidase_M16_C"/>
    <property type="match status" value="1"/>
</dbReference>
<keyword evidence="2" id="KW-0813">Transport</keyword>
<sequence>MISRATLARAGQRALQRHTNPGNRRCLATPASGSFSYETGDAAGIKIASRDLPGPTTHLAVVAKAGTRYEPLPGFSEALEKFSFKNTSRRSALRIQRETELLGGEYSTYHSRENLVIGAKFLRDDLPYFAELIGEVISRTKYTAHELHEQVIPNMALSRKSLLGHVDQLAINSAHGIAFHRGLGNPLHPSSSLPMTKYLAEGSLQYYSRAAYSKSNFAIVANGADHQELTKWVGEFFTEVENSPPKDLPNPGATATKYYGGEERIAHDSGNSVVIAFPGSGSITGGSYKPESQVLAALLGGQSNIKWAPGFSLLSKATEAYPQVHTRTEHHTYSDAGLLAITISGQNAQQLRKAIEEVVKTLKSVGAGNVSKEDIKKATATAKFKALESGQNISTGVELTGAGLVQGGKAFQIDELAKAIDSVTEEQVKKAAKSMLDGKATLSAVGDIYMLPFAEELGLNV</sequence>
<evidence type="ECO:0000256" key="9">
    <source>
        <dbReference type="ARBA" id="ARBA00038146"/>
    </source>
</evidence>
<organism evidence="15 16">
    <name type="scientific">Cladonia borealis</name>
    <dbReference type="NCBI Taxonomy" id="184061"/>
    <lineage>
        <taxon>Eukaryota</taxon>
        <taxon>Fungi</taxon>
        <taxon>Dikarya</taxon>
        <taxon>Ascomycota</taxon>
        <taxon>Pezizomycotina</taxon>
        <taxon>Lecanoromycetes</taxon>
        <taxon>OSLEUM clade</taxon>
        <taxon>Lecanoromycetidae</taxon>
        <taxon>Lecanorales</taxon>
        <taxon>Lecanorineae</taxon>
        <taxon>Cladoniaceae</taxon>
        <taxon>Cladonia</taxon>
    </lineage>
</organism>
<feature type="domain" description="Peptidase M16 C-terminal" evidence="14">
    <location>
        <begin position="204"/>
        <end position="378"/>
    </location>
</feature>
<reference evidence="15" key="1">
    <citation type="submission" date="2023-03" db="EMBL/GenBank/DDBJ databases">
        <title>Complete genome of Cladonia borealis.</title>
        <authorList>
            <person name="Park H."/>
        </authorList>
    </citation>
    <scope>NUCLEOTIDE SEQUENCE</scope>
    <source>
        <strain evidence="15">ANT050790</strain>
    </source>
</reference>
<dbReference type="InterPro" id="IPR011765">
    <property type="entry name" value="Pept_M16_N"/>
</dbReference>
<comment type="subcellular location">
    <subcellularLocation>
        <location evidence="1">Mitochondrion inner membrane</location>
        <topology evidence="1">Peripheral membrane protein</topology>
        <orientation evidence="1">Matrix side</orientation>
    </subcellularLocation>
</comment>
<keyword evidence="8" id="KW-0472">Membrane</keyword>
<evidence type="ECO:0000256" key="12">
    <source>
        <dbReference type="SAM" id="MobiDB-lite"/>
    </source>
</evidence>
<dbReference type="Pfam" id="PF00675">
    <property type="entry name" value="Peptidase_M16"/>
    <property type="match status" value="1"/>
</dbReference>
<dbReference type="Proteomes" id="UP001166286">
    <property type="component" value="Unassembled WGS sequence"/>
</dbReference>
<dbReference type="SUPFAM" id="SSF63411">
    <property type="entry name" value="LuxS/MPP-like metallohydrolase"/>
    <property type="match status" value="2"/>
</dbReference>
<evidence type="ECO:0000256" key="8">
    <source>
        <dbReference type="ARBA" id="ARBA00023136"/>
    </source>
</evidence>
<dbReference type="EMBL" id="JAFEKC020000021">
    <property type="protein sequence ID" value="KAK0508270.1"/>
    <property type="molecule type" value="Genomic_DNA"/>
</dbReference>
<dbReference type="InterPro" id="IPR050361">
    <property type="entry name" value="MPP/UQCRC_Complex"/>
</dbReference>
<dbReference type="InterPro" id="IPR007863">
    <property type="entry name" value="Peptidase_M16_C"/>
</dbReference>
<keyword evidence="16" id="KW-1185">Reference proteome</keyword>
<evidence type="ECO:0000313" key="16">
    <source>
        <dbReference type="Proteomes" id="UP001166286"/>
    </source>
</evidence>
<dbReference type="FunFam" id="3.30.830.10:FF:000039">
    <property type="entry name" value="Ubiquinol-cytochrome c reductase core subunit 2"/>
    <property type="match status" value="1"/>
</dbReference>
<feature type="region of interest" description="Disordered" evidence="12">
    <location>
        <begin position="8"/>
        <end position="31"/>
    </location>
</feature>
<evidence type="ECO:0000313" key="15">
    <source>
        <dbReference type="EMBL" id="KAK0508270.1"/>
    </source>
</evidence>
<keyword evidence="7" id="KW-0496">Mitochondrion</keyword>
<accession>A0AA39QSB9</accession>
<dbReference type="AlphaFoldDB" id="A0AA39QSB9"/>
<evidence type="ECO:0000256" key="10">
    <source>
        <dbReference type="ARBA" id="ARBA00040751"/>
    </source>
</evidence>
<evidence type="ECO:0000256" key="11">
    <source>
        <dbReference type="ARBA" id="ARBA00041372"/>
    </source>
</evidence>
<evidence type="ECO:0000259" key="14">
    <source>
        <dbReference type="Pfam" id="PF05193"/>
    </source>
</evidence>
<feature type="domain" description="Peptidase M16 N-terminal" evidence="13">
    <location>
        <begin position="47"/>
        <end position="152"/>
    </location>
</feature>
<comment type="caution">
    <text evidence="15">The sequence shown here is derived from an EMBL/GenBank/DDBJ whole genome shotgun (WGS) entry which is preliminary data.</text>
</comment>
<gene>
    <name evidence="15" type="ORF">JMJ35_009354</name>
</gene>
<evidence type="ECO:0000256" key="4">
    <source>
        <dbReference type="ARBA" id="ARBA00022792"/>
    </source>
</evidence>
<dbReference type="PANTHER" id="PTHR11851">
    <property type="entry name" value="METALLOPROTEASE"/>
    <property type="match status" value="1"/>
</dbReference>
<dbReference type="PANTHER" id="PTHR11851:SF209">
    <property type="entry name" value="CYTOCHROME B-C1 COMPLEX SUBUNIT 2, MITOCHONDRIAL"/>
    <property type="match status" value="1"/>
</dbReference>
<dbReference type="FunFam" id="3.30.830.10:FF:000021">
    <property type="entry name" value="Cytochrome b-c1 complex subunit 2"/>
    <property type="match status" value="1"/>
</dbReference>
<comment type="similarity">
    <text evidence="9">Belongs to the peptidase M16 family. UQCRC2/QCR2 subfamily.</text>
</comment>
<dbReference type="GO" id="GO:0046872">
    <property type="term" value="F:metal ion binding"/>
    <property type="evidence" value="ECO:0007669"/>
    <property type="project" value="InterPro"/>
</dbReference>
<evidence type="ECO:0000256" key="6">
    <source>
        <dbReference type="ARBA" id="ARBA00022982"/>
    </source>
</evidence>
<dbReference type="InterPro" id="IPR011249">
    <property type="entry name" value="Metalloenz_LuxS/M16"/>
</dbReference>
<keyword evidence="3" id="KW-0679">Respiratory chain</keyword>
<evidence type="ECO:0000256" key="2">
    <source>
        <dbReference type="ARBA" id="ARBA00022448"/>
    </source>
</evidence>
<keyword evidence="6" id="KW-0249">Electron transport</keyword>
<protein>
    <recommendedName>
        <fullName evidence="10">Cytochrome b-c1 complex subunit 2, mitochondrial</fullName>
    </recommendedName>
    <alternativeName>
        <fullName evidence="11">Core protein II</fullName>
    </alternativeName>
</protein>
<name>A0AA39QSB9_9LECA</name>
<evidence type="ECO:0000256" key="5">
    <source>
        <dbReference type="ARBA" id="ARBA00022946"/>
    </source>
</evidence>
<dbReference type="Gene3D" id="3.30.830.10">
    <property type="entry name" value="Metalloenzyme, LuxS/M16 peptidase-like"/>
    <property type="match status" value="2"/>
</dbReference>
<keyword evidence="5" id="KW-0809">Transit peptide</keyword>
<evidence type="ECO:0000256" key="7">
    <source>
        <dbReference type="ARBA" id="ARBA00023128"/>
    </source>
</evidence>
<evidence type="ECO:0000256" key="3">
    <source>
        <dbReference type="ARBA" id="ARBA00022660"/>
    </source>
</evidence>
<proteinExistence type="inferred from homology"/>
<dbReference type="GO" id="GO:0005743">
    <property type="term" value="C:mitochondrial inner membrane"/>
    <property type="evidence" value="ECO:0007669"/>
    <property type="project" value="UniProtKB-SubCell"/>
</dbReference>
<evidence type="ECO:0000256" key="1">
    <source>
        <dbReference type="ARBA" id="ARBA00004443"/>
    </source>
</evidence>